<evidence type="ECO:0000256" key="2">
    <source>
        <dbReference type="SAM" id="Phobius"/>
    </source>
</evidence>
<keyword evidence="2" id="KW-0812">Transmembrane</keyword>
<name>A0A8S1L0V8_9CILI</name>
<evidence type="ECO:0008006" key="5">
    <source>
        <dbReference type="Google" id="ProtNLM"/>
    </source>
</evidence>
<comment type="caution">
    <text evidence="3">The sequence shown here is derived from an EMBL/GenBank/DDBJ whole genome shotgun (WGS) entry which is preliminary data.</text>
</comment>
<evidence type="ECO:0000256" key="1">
    <source>
        <dbReference type="SAM" id="Coils"/>
    </source>
</evidence>
<protein>
    <recommendedName>
        <fullName evidence="5">Transmembrane protein</fullName>
    </recommendedName>
</protein>
<keyword evidence="4" id="KW-1185">Reference proteome</keyword>
<evidence type="ECO:0000313" key="3">
    <source>
        <dbReference type="EMBL" id="CAD8061368.1"/>
    </source>
</evidence>
<keyword evidence="2" id="KW-1133">Transmembrane helix</keyword>
<sequence length="331" mass="39714">MKMGYLRQLLKKDPIINLAAPQMIQQEKVTSQNDNRDNRIIEKENEIQKAQIDIDQYILASQIDSNNYQSYFTSINFNSVWKEIQIDDEIILLNHMNNGIFMNFEIIFLQISIYISIFQVFQKFYKNIQLLNQIKIYMKSANKSISDIFFMNQRTPLSEIKNQSMYLDCYEEQQQQIQVLEKKLLEQQQINLKQTEEIDSLKCDVKSAKQLIDQTQNQLDQFYEEMKKKEEQLFNFEKQIREKEMELINKELSLVNRQTQTEETQIQLISESNEQESSIDIDIARVLFEKRIHKEYKILQEKQHELQARENAIIFRENKIKEFMNKLSSAM</sequence>
<dbReference type="Proteomes" id="UP000692954">
    <property type="component" value="Unassembled WGS sequence"/>
</dbReference>
<feature type="coiled-coil region" evidence="1">
    <location>
        <begin position="33"/>
        <end position="60"/>
    </location>
</feature>
<organism evidence="3 4">
    <name type="scientific">Paramecium sonneborni</name>
    <dbReference type="NCBI Taxonomy" id="65129"/>
    <lineage>
        <taxon>Eukaryota</taxon>
        <taxon>Sar</taxon>
        <taxon>Alveolata</taxon>
        <taxon>Ciliophora</taxon>
        <taxon>Intramacronucleata</taxon>
        <taxon>Oligohymenophorea</taxon>
        <taxon>Peniculida</taxon>
        <taxon>Parameciidae</taxon>
        <taxon>Paramecium</taxon>
    </lineage>
</organism>
<dbReference type="AlphaFoldDB" id="A0A8S1L0V8"/>
<proteinExistence type="predicted"/>
<evidence type="ECO:0000313" key="4">
    <source>
        <dbReference type="Proteomes" id="UP000692954"/>
    </source>
</evidence>
<gene>
    <name evidence="3" type="ORF">PSON_ATCC_30995.1.T0150268</name>
</gene>
<reference evidence="3" key="1">
    <citation type="submission" date="2021-01" db="EMBL/GenBank/DDBJ databases">
        <authorList>
            <consortium name="Genoscope - CEA"/>
            <person name="William W."/>
        </authorList>
    </citation>
    <scope>NUCLEOTIDE SEQUENCE</scope>
</reference>
<accession>A0A8S1L0V8</accession>
<feature type="coiled-coil region" evidence="1">
    <location>
        <begin position="170"/>
        <end position="246"/>
    </location>
</feature>
<keyword evidence="2" id="KW-0472">Membrane</keyword>
<keyword evidence="1" id="KW-0175">Coiled coil</keyword>
<feature type="transmembrane region" description="Helical" evidence="2">
    <location>
        <begin position="100"/>
        <end position="121"/>
    </location>
</feature>
<dbReference type="EMBL" id="CAJJDN010000015">
    <property type="protein sequence ID" value="CAD8061368.1"/>
    <property type="molecule type" value="Genomic_DNA"/>
</dbReference>